<keyword evidence="1" id="KW-1133">Transmembrane helix</keyword>
<evidence type="ECO:0000256" key="1">
    <source>
        <dbReference type="SAM" id="Phobius"/>
    </source>
</evidence>
<name>A0A1I3YH84_9GAMM</name>
<sequence>MLRKHQIHREADVLLSLLHICKIVITALFLLLFISRSAIAEIKDDKANRIVSGIISFTHWPGLTGTPQLCVFSSAQHLSLPQNKVPSAVPFSVVYLSSESELATQHCDAVYFGDQTPEQQLELLNHFKGKAVLTLAENNAECTVGAAFCLIFKSDHTLFSVNLDSLARSGVKVSPDVLLLSRNGSK</sequence>
<protein>
    <recommendedName>
        <fullName evidence="4">DUF4154 domain-containing protein</fullName>
    </recommendedName>
</protein>
<organism evidence="2 3">
    <name type="scientific">Candidatus Pantoea symbiotica</name>
    <dbReference type="NCBI Taxonomy" id="1884370"/>
    <lineage>
        <taxon>Bacteria</taxon>
        <taxon>Pseudomonadati</taxon>
        <taxon>Pseudomonadota</taxon>
        <taxon>Gammaproteobacteria</taxon>
        <taxon>Enterobacterales</taxon>
        <taxon>Erwiniaceae</taxon>
        <taxon>Pantoea</taxon>
    </lineage>
</organism>
<gene>
    <name evidence="2" type="ORF">SAMN05518863_10651</name>
</gene>
<evidence type="ECO:0008006" key="4">
    <source>
        <dbReference type="Google" id="ProtNLM"/>
    </source>
</evidence>
<dbReference type="Pfam" id="PF13689">
    <property type="entry name" value="DUF4154"/>
    <property type="match status" value="1"/>
</dbReference>
<comment type="caution">
    <text evidence="2">The sequence shown here is derived from an EMBL/GenBank/DDBJ whole genome shotgun (WGS) entry which is preliminary data.</text>
</comment>
<accession>A0A1I3YH84</accession>
<dbReference type="EMBL" id="FOSD01000006">
    <property type="protein sequence ID" value="SFK30719.1"/>
    <property type="molecule type" value="Genomic_DNA"/>
</dbReference>
<keyword evidence="1" id="KW-0472">Membrane</keyword>
<evidence type="ECO:0000313" key="2">
    <source>
        <dbReference type="EMBL" id="SFK30719.1"/>
    </source>
</evidence>
<evidence type="ECO:0000313" key="3">
    <source>
        <dbReference type="Proteomes" id="UP000198841"/>
    </source>
</evidence>
<dbReference type="InterPro" id="IPR025293">
    <property type="entry name" value="YfiR/HmsC-like"/>
</dbReference>
<keyword evidence="1" id="KW-0812">Transmembrane</keyword>
<dbReference type="Proteomes" id="UP000198841">
    <property type="component" value="Unassembled WGS sequence"/>
</dbReference>
<reference evidence="2 3" key="1">
    <citation type="submission" date="2016-10" db="EMBL/GenBank/DDBJ databases">
        <authorList>
            <person name="Varghese N."/>
            <person name="Submissions S."/>
        </authorList>
    </citation>
    <scope>NUCLEOTIDE SEQUENCE [LARGE SCALE GENOMIC DNA]</scope>
    <source>
        <strain evidence="2 3">YR512</strain>
    </source>
</reference>
<dbReference type="RefSeq" id="WP_036649019.1">
    <property type="nucleotide sequence ID" value="NZ_FOSD01000006.1"/>
</dbReference>
<keyword evidence="3" id="KW-1185">Reference proteome</keyword>
<proteinExistence type="predicted"/>
<feature type="transmembrane region" description="Helical" evidence="1">
    <location>
        <begin position="12"/>
        <end position="34"/>
    </location>
</feature>